<organism evidence="2 3">
    <name type="scientific">Moelleriella libera RCEF 2490</name>
    <dbReference type="NCBI Taxonomy" id="1081109"/>
    <lineage>
        <taxon>Eukaryota</taxon>
        <taxon>Fungi</taxon>
        <taxon>Dikarya</taxon>
        <taxon>Ascomycota</taxon>
        <taxon>Pezizomycotina</taxon>
        <taxon>Sordariomycetes</taxon>
        <taxon>Hypocreomycetidae</taxon>
        <taxon>Hypocreales</taxon>
        <taxon>Clavicipitaceae</taxon>
        <taxon>Moelleriella</taxon>
    </lineage>
</organism>
<dbReference type="STRING" id="1081109.A0A166V8N8"/>
<name>A0A166V8N8_9HYPO</name>
<feature type="compositionally biased region" description="Basic and acidic residues" evidence="1">
    <location>
        <begin position="277"/>
        <end position="296"/>
    </location>
</feature>
<feature type="compositionally biased region" description="Basic and acidic residues" evidence="1">
    <location>
        <begin position="994"/>
        <end position="1003"/>
    </location>
</feature>
<gene>
    <name evidence="2" type="ORF">AAL_00856</name>
</gene>
<dbReference type="OrthoDB" id="5427134at2759"/>
<evidence type="ECO:0000313" key="2">
    <source>
        <dbReference type="EMBL" id="OAA33391.1"/>
    </source>
</evidence>
<feature type="region of interest" description="Disordered" evidence="1">
    <location>
        <begin position="841"/>
        <end position="1003"/>
    </location>
</feature>
<protein>
    <submittedName>
        <fullName evidence="2">Uncharacterized protein</fullName>
    </submittedName>
</protein>
<dbReference type="AlphaFoldDB" id="A0A166V8N8"/>
<keyword evidence="3" id="KW-1185">Reference proteome</keyword>
<sequence length="1003" mass="109228">MFEPTQVAADEASMAGNLLAANVTLGTFEIHHDADPARQHPLPNGSCHFVDLTPGANGARCGCRRFWPLEGSAVDQASWCMCAHHACFHDDDAARGRQPSHHHAFTIGQENERPLSRRQALSPVTDALVRTAPGAQPMDLAAFSTGPSLSFVRELPEVAGGMPESNYTTQPPGSLPDTLAWADLIQPSAGNGQAEPKSLPKILPPPPVPVSQSASMTSSAHARYLRPFAGRGLNTLDAGAARASQSAAKNDGRQDVQFQETINNSIPSHGSLAFVRPGDDHQGAGRPQPRPEDGARKGLVTTAQCCQGLSQRAIRNLTDTISGHEQRLDCLETVSFSAHGHEDCLDKHEHMDLRVTELEQKMDGVEKAVEVSVSTHKQGDAEVNSGPPSIVSTVTSVNSRPNSDHIMSQLSSIQAQVNHLSSYLPSYGQAWRVEVVFLPFPLQRIWQRASQFKTDAAISCDDWSQRSKSLSGATSRSQSPFGDGWADDAPSGVEWLYPRACGDKSTQDKRLRSRGLIQTVSFRGPDAGSVHMAIHEAFGSTFRDMGLTGRERSSAPGLSRHLGLRSAWAPLRKIHKDSRLRFLNAAEMLTPALWDVNFLHSIVMKAVEPRLFITHPDAYIQDREAYGSGWDWQRIRNMKGGVKDAAQSQEADADDAAETENHCWTWNEQLDAPPSSPADLGTRIAGTRAWAPFAAVTSERLRRSISPFAVRASSPAIAGRRGAQQQQQRPPRIRTSSVASVPGPARPSLWPSPGSAGRRRIISHDQGRQPTPYSHTARQPGVQKRRRGTRSPSYHRHTPRWTASPSPMPPSAAEPHVSRGITPVAYATPYSNAPLQELRPLRGSSVARSTTDEAALEDMDYTDEVFRADIYESSSDESYHGSEGDDDDDDDDDNDNDDGDDGGAGGDSSTAGYERVMAAHHPHAAMDHDSQARQPPLPEDEAWPGIEDQIQASDGENVDPDRMVLPEDQQSNASSQPSEYPATERAAWNDDDGTDFRIHEDQD</sequence>
<evidence type="ECO:0000256" key="1">
    <source>
        <dbReference type="SAM" id="MobiDB-lite"/>
    </source>
</evidence>
<feature type="compositionally biased region" description="Low complexity" evidence="1">
    <location>
        <begin position="715"/>
        <end position="734"/>
    </location>
</feature>
<comment type="caution">
    <text evidence="2">The sequence shown here is derived from an EMBL/GenBank/DDBJ whole genome shotgun (WGS) entry which is preliminary data.</text>
</comment>
<reference evidence="2 3" key="1">
    <citation type="journal article" date="2016" name="Genome Biol. Evol.">
        <title>Divergent and convergent evolution of fungal pathogenicity.</title>
        <authorList>
            <person name="Shang Y."/>
            <person name="Xiao G."/>
            <person name="Zheng P."/>
            <person name="Cen K."/>
            <person name="Zhan S."/>
            <person name="Wang C."/>
        </authorList>
    </citation>
    <scope>NUCLEOTIDE SEQUENCE [LARGE SCALE GENOMIC DNA]</scope>
    <source>
        <strain evidence="2 3">RCEF 2490</strain>
    </source>
</reference>
<dbReference type="Proteomes" id="UP000078544">
    <property type="component" value="Unassembled WGS sequence"/>
</dbReference>
<accession>A0A166V8N8</accession>
<feature type="compositionally biased region" description="Basic residues" evidence="1">
    <location>
        <begin position="783"/>
        <end position="799"/>
    </location>
</feature>
<feature type="compositionally biased region" description="Polar residues" evidence="1">
    <location>
        <begin position="968"/>
        <end position="978"/>
    </location>
</feature>
<feature type="compositionally biased region" description="Acidic residues" evidence="1">
    <location>
        <begin position="854"/>
        <end position="863"/>
    </location>
</feature>
<proteinExistence type="predicted"/>
<feature type="compositionally biased region" description="Polar residues" evidence="1">
    <location>
        <begin position="768"/>
        <end position="777"/>
    </location>
</feature>
<feature type="region of interest" description="Disordered" evidence="1">
    <location>
        <begin position="94"/>
        <end position="117"/>
    </location>
</feature>
<feature type="region of interest" description="Disordered" evidence="1">
    <location>
        <begin position="276"/>
        <end position="296"/>
    </location>
</feature>
<feature type="compositionally biased region" description="Acidic residues" evidence="1">
    <location>
        <begin position="884"/>
        <end position="901"/>
    </location>
</feature>
<evidence type="ECO:0000313" key="3">
    <source>
        <dbReference type="Proteomes" id="UP000078544"/>
    </source>
</evidence>
<feature type="region of interest" description="Disordered" evidence="1">
    <location>
        <begin position="715"/>
        <end position="816"/>
    </location>
</feature>
<dbReference type="EMBL" id="AZGY01000001">
    <property type="protein sequence ID" value="OAA33391.1"/>
    <property type="molecule type" value="Genomic_DNA"/>
</dbReference>